<evidence type="ECO:0000313" key="1">
    <source>
        <dbReference type="EMBL" id="CCD48641.1"/>
    </source>
</evidence>
<dbReference type="InParanoid" id="G2Y7N9"/>
<proteinExistence type="predicted"/>
<sequence>MPTQPSMMAIQTHRSNRGVDYMSRGQDGNARYLSRYHHIQIG</sequence>
<name>G2Y7N9_BOTF4</name>
<evidence type="ECO:0000313" key="2">
    <source>
        <dbReference type="Proteomes" id="UP000008177"/>
    </source>
</evidence>
<protein>
    <submittedName>
        <fullName evidence="1">Uncharacterized protein</fullName>
    </submittedName>
</protein>
<organism evidence="1 2">
    <name type="scientific">Botryotinia fuckeliana (strain T4)</name>
    <name type="common">Noble rot fungus</name>
    <name type="synonym">Botrytis cinerea</name>
    <dbReference type="NCBI Taxonomy" id="999810"/>
    <lineage>
        <taxon>Eukaryota</taxon>
        <taxon>Fungi</taxon>
        <taxon>Dikarya</taxon>
        <taxon>Ascomycota</taxon>
        <taxon>Pezizomycotina</taxon>
        <taxon>Leotiomycetes</taxon>
        <taxon>Helotiales</taxon>
        <taxon>Sclerotiniaceae</taxon>
        <taxon>Botrytis</taxon>
    </lineage>
</organism>
<dbReference type="AlphaFoldDB" id="G2Y7N9"/>
<dbReference type="EMBL" id="FQ790293">
    <property type="protein sequence ID" value="CCD48641.1"/>
    <property type="molecule type" value="Genomic_DNA"/>
</dbReference>
<accession>G2Y7N9</accession>
<dbReference type="Proteomes" id="UP000008177">
    <property type="component" value="Unplaced contigs"/>
</dbReference>
<reference evidence="2" key="1">
    <citation type="journal article" date="2011" name="PLoS Genet.">
        <title>Genomic analysis of the necrotrophic fungal pathogens Sclerotinia sclerotiorum and Botrytis cinerea.</title>
        <authorList>
            <person name="Amselem J."/>
            <person name="Cuomo C.A."/>
            <person name="van Kan J.A."/>
            <person name="Viaud M."/>
            <person name="Benito E.P."/>
            <person name="Couloux A."/>
            <person name="Coutinho P.M."/>
            <person name="de Vries R.P."/>
            <person name="Dyer P.S."/>
            <person name="Fillinger S."/>
            <person name="Fournier E."/>
            <person name="Gout L."/>
            <person name="Hahn M."/>
            <person name="Kohn L."/>
            <person name="Lapalu N."/>
            <person name="Plummer K.M."/>
            <person name="Pradier J.M."/>
            <person name="Quevillon E."/>
            <person name="Sharon A."/>
            <person name="Simon A."/>
            <person name="ten Have A."/>
            <person name="Tudzynski B."/>
            <person name="Tudzynski P."/>
            <person name="Wincker P."/>
            <person name="Andrew M."/>
            <person name="Anthouard V."/>
            <person name="Beever R.E."/>
            <person name="Beffa R."/>
            <person name="Benoit I."/>
            <person name="Bouzid O."/>
            <person name="Brault B."/>
            <person name="Chen Z."/>
            <person name="Choquer M."/>
            <person name="Collemare J."/>
            <person name="Cotton P."/>
            <person name="Danchin E.G."/>
            <person name="Da Silva C."/>
            <person name="Gautier A."/>
            <person name="Giraud C."/>
            <person name="Giraud T."/>
            <person name="Gonzalez C."/>
            <person name="Grossetete S."/>
            <person name="Guldener U."/>
            <person name="Henrissat B."/>
            <person name="Howlett B.J."/>
            <person name="Kodira C."/>
            <person name="Kretschmer M."/>
            <person name="Lappartient A."/>
            <person name="Leroch M."/>
            <person name="Levis C."/>
            <person name="Mauceli E."/>
            <person name="Neuveglise C."/>
            <person name="Oeser B."/>
            <person name="Pearson M."/>
            <person name="Poulain J."/>
            <person name="Poussereau N."/>
            <person name="Quesneville H."/>
            <person name="Rascle C."/>
            <person name="Schumacher J."/>
            <person name="Segurens B."/>
            <person name="Sexton A."/>
            <person name="Silva E."/>
            <person name="Sirven C."/>
            <person name="Soanes D.M."/>
            <person name="Talbot N.J."/>
            <person name="Templeton M."/>
            <person name="Yandava C."/>
            <person name="Yarden O."/>
            <person name="Zeng Q."/>
            <person name="Rollins J.A."/>
            <person name="Lebrun M.H."/>
            <person name="Dickman M."/>
        </authorList>
    </citation>
    <scope>NUCLEOTIDE SEQUENCE [LARGE SCALE GENOMIC DNA]</scope>
    <source>
        <strain evidence="2">T4</strain>
    </source>
</reference>
<dbReference type="HOGENOM" id="CLU_3260439_0_0_1"/>
<gene>
    <name evidence="1" type="ORF">BofuT4_uP110250.1</name>
</gene>